<dbReference type="InterPro" id="IPR005069">
    <property type="entry name" value="Nucl-diP-sugar_transferase"/>
</dbReference>
<evidence type="ECO:0000313" key="5">
    <source>
        <dbReference type="EMBL" id="WND03342.1"/>
    </source>
</evidence>
<protein>
    <submittedName>
        <fullName evidence="5">Sulfotransferase domain-containing protein</fullName>
    </submittedName>
</protein>
<feature type="domain" description="Nucleotide-diphospho-sugar transferase" evidence="4">
    <location>
        <begin position="289"/>
        <end position="492"/>
    </location>
</feature>
<reference evidence="5" key="1">
    <citation type="submission" date="2023-04" db="EMBL/GenBank/DDBJ databases">
        <title>Complete genome sequence of Temperatibacter marinus.</title>
        <authorList>
            <person name="Rong J.-C."/>
            <person name="Yi M.-L."/>
            <person name="Zhao Q."/>
        </authorList>
    </citation>
    <scope>NUCLEOTIDE SEQUENCE</scope>
    <source>
        <strain evidence="5">NBRC 110045</strain>
    </source>
</reference>
<evidence type="ECO:0000313" key="6">
    <source>
        <dbReference type="Proteomes" id="UP001268683"/>
    </source>
</evidence>
<dbReference type="AlphaFoldDB" id="A0AA52EIV3"/>
<dbReference type="Pfam" id="PF00685">
    <property type="entry name" value="Sulfotransfer_1"/>
    <property type="match status" value="1"/>
</dbReference>
<evidence type="ECO:0000259" key="3">
    <source>
        <dbReference type="Pfam" id="PF00685"/>
    </source>
</evidence>
<evidence type="ECO:0000259" key="4">
    <source>
        <dbReference type="Pfam" id="PF03407"/>
    </source>
</evidence>
<sequence>MTSIDYYVFYHNEEKKEEALYGQSCPEIDFINLNELPLPKEFKIRGLDTIVNKAIFSEYLGLLSIEPQADFIFCATYSIPIKFSAKWRQESDTKIFLPAVRFEDITSLDIDPACIYSVEVGNITLIESEEMLDIINQFSMSEKIPRGPFKGTFIVPKAIFFELQNWLKEVTLYLLKTYPLESLKSQSSKFDESSIANRSNQQKEIDALRHKYGFLLERAVAYFLGAYSENNSIPIKLLGEEIIKQKGKMDLLTKIDRFAINNTIALSFGDSNYADVSEKWIQTVINSGVKNYIFIALDAELYESFIHKGYNVALHPFSGGLGDLWVFRLETIQIILEAGFNTLHSDADAFWVKNPMSLIDDLEFDIIASQGTIFPRDVLADWGHVICCGFLYFKASLKTLCFFQDLLPLSRKVKDDQIAVNRLLREMSTSWDRQNNSNYSLSIKDTIFDCYHNPLKGETKCGLKVKLIPHKQVQRLYEERREEAYVYHLLSEKNEQSKIEVFEQIENQLQSSPNKQINYDSNVIWLASFPRSGNTLMRTIFKHNFGLDNYSLYNDRLDIGKYESLREFVGHKDGEWECINEEYYQYPKYPEAMENLPSSHPTIIKTHSQFGPFYTHAKVIYVVRDPRAAISSAVSYRKQFTHPHKSRDELLEEFLKRGDLQSGHWDDHYTSWIENSKNILIIKFEDILEEFDQVLARISEFIEISPKRMTLTDFNQYKKVNPHFFRKGKKNSWQETFTKDQISKINKKSEKVMKKLGYS</sequence>
<keyword evidence="2" id="KW-0808">Transferase</keyword>
<dbReference type="InterPro" id="IPR000863">
    <property type="entry name" value="Sulfotransferase_dom"/>
</dbReference>
<comment type="similarity">
    <text evidence="1">Belongs to the sulfotransferase 1 family.</text>
</comment>
<dbReference type="RefSeq" id="WP_310799195.1">
    <property type="nucleotide sequence ID" value="NZ_CP123872.1"/>
</dbReference>
<dbReference type="InterPro" id="IPR027417">
    <property type="entry name" value="P-loop_NTPase"/>
</dbReference>
<dbReference type="KEGG" id="tmk:QGN29_03025"/>
<feature type="domain" description="Sulfotransferase" evidence="3">
    <location>
        <begin position="524"/>
        <end position="757"/>
    </location>
</feature>
<evidence type="ECO:0000256" key="1">
    <source>
        <dbReference type="ARBA" id="ARBA00005771"/>
    </source>
</evidence>
<dbReference type="GO" id="GO:0008146">
    <property type="term" value="F:sulfotransferase activity"/>
    <property type="evidence" value="ECO:0007669"/>
    <property type="project" value="InterPro"/>
</dbReference>
<evidence type="ECO:0000256" key="2">
    <source>
        <dbReference type="ARBA" id="ARBA00022679"/>
    </source>
</evidence>
<organism evidence="5 6">
    <name type="scientific">Temperatibacter marinus</name>
    <dbReference type="NCBI Taxonomy" id="1456591"/>
    <lineage>
        <taxon>Bacteria</taxon>
        <taxon>Pseudomonadati</taxon>
        <taxon>Pseudomonadota</taxon>
        <taxon>Alphaproteobacteria</taxon>
        <taxon>Kordiimonadales</taxon>
        <taxon>Temperatibacteraceae</taxon>
        <taxon>Temperatibacter</taxon>
    </lineage>
</organism>
<dbReference type="EMBL" id="CP123872">
    <property type="protein sequence ID" value="WND03342.1"/>
    <property type="molecule type" value="Genomic_DNA"/>
</dbReference>
<name>A0AA52EIV3_9PROT</name>
<dbReference type="Proteomes" id="UP001268683">
    <property type="component" value="Chromosome"/>
</dbReference>
<gene>
    <name evidence="5" type="ORF">QGN29_03025</name>
</gene>
<accession>A0AA52EIV3</accession>
<dbReference type="PANTHER" id="PTHR11783">
    <property type="entry name" value="SULFOTRANSFERASE SULT"/>
    <property type="match status" value="1"/>
</dbReference>
<dbReference type="Pfam" id="PF03407">
    <property type="entry name" value="Nucleotid_trans"/>
    <property type="match status" value="1"/>
</dbReference>
<dbReference type="SUPFAM" id="SSF52540">
    <property type="entry name" value="P-loop containing nucleoside triphosphate hydrolases"/>
    <property type="match status" value="1"/>
</dbReference>
<dbReference type="Gene3D" id="3.40.50.300">
    <property type="entry name" value="P-loop containing nucleotide triphosphate hydrolases"/>
    <property type="match status" value="1"/>
</dbReference>
<keyword evidence="6" id="KW-1185">Reference proteome</keyword>
<proteinExistence type="inferred from homology"/>